<feature type="domain" description="C2H2-type" evidence="13">
    <location>
        <begin position="379"/>
        <end position="406"/>
    </location>
</feature>
<accession>A0AA88LRW5</accession>
<keyword evidence="8" id="KW-0238">DNA-binding</keyword>
<keyword evidence="6" id="KW-0862">Zinc</keyword>
<dbReference type="PROSITE" id="PS50157">
    <property type="entry name" value="ZINC_FINGER_C2H2_2"/>
    <property type="match status" value="4"/>
</dbReference>
<protein>
    <recommendedName>
        <fullName evidence="13">C2H2-type domain-containing protein</fullName>
    </recommendedName>
</protein>
<dbReference type="Proteomes" id="UP001187415">
    <property type="component" value="Unassembled WGS sequence"/>
</dbReference>
<evidence type="ECO:0000256" key="11">
    <source>
        <dbReference type="PROSITE-ProRule" id="PRU00042"/>
    </source>
</evidence>
<dbReference type="GO" id="GO:0000978">
    <property type="term" value="F:RNA polymerase II cis-regulatory region sequence-specific DNA binding"/>
    <property type="evidence" value="ECO:0007669"/>
    <property type="project" value="TreeGrafter"/>
</dbReference>
<keyword evidence="4" id="KW-0677">Repeat</keyword>
<proteinExistence type="inferred from homology"/>
<evidence type="ECO:0000256" key="6">
    <source>
        <dbReference type="ARBA" id="ARBA00022833"/>
    </source>
</evidence>
<evidence type="ECO:0000256" key="2">
    <source>
        <dbReference type="ARBA" id="ARBA00006991"/>
    </source>
</evidence>
<evidence type="ECO:0000256" key="9">
    <source>
        <dbReference type="ARBA" id="ARBA00023163"/>
    </source>
</evidence>
<keyword evidence="15" id="KW-1185">Reference proteome</keyword>
<evidence type="ECO:0000259" key="13">
    <source>
        <dbReference type="PROSITE" id="PS50157"/>
    </source>
</evidence>
<keyword evidence="9" id="KW-0804">Transcription</keyword>
<dbReference type="GO" id="GO:0000785">
    <property type="term" value="C:chromatin"/>
    <property type="evidence" value="ECO:0007669"/>
    <property type="project" value="TreeGrafter"/>
</dbReference>
<dbReference type="GO" id="GO:0005667">
    <property type="term" value="C:transcription regulator complex"/>
    <property type="evidence" value="ECO:0007669"/>
    <property type="project" value="TreeGrafter"/>
</dbReference>
<evidence type="ECO:0000256" key="3">
    <source>
        <dbReference type="ARBA" id="ARBA00022723"/>
    </source>
</evidence>
<keyword evidence="3" id="KW-0479">Metal-binding</keyword>
<organism evidence="14 15">
    <name type="scientific">Channa striata</name>
    <name type="common">Snakehead murrel</name>
    <name type="synonym">Ophicephalus striatus</name>
    <dbReference type="NCBI Taxonomy" id="64152"/>
    <lineage>
        <taxon>Eukaryota</taxon>
        <taxon>Metazoa</taxon>
        <taxon>Chordata</taxon>
        <taxon>Craniata</taxon>
        <taxon>Vertebrata</taxon>
        <taxon>Euteleostomi</taxon>
        <taxon>Actinopterygii</taxon>
        <taxon>Neopterygii</taxon>
        <taxon>Teleostei</taxon>
        <taxon>Neoteleostei</taxon>
        <taxon>Acanthomorphata</taxon>
        <taxon>Anabantaria</taxon>
        <taxon>Anabantiformes</taxon>
        <taxon>Channoidei</taxon>
        <taxon>Channidae</taxon>
        <taxon>Channa</taxon>
    </lineage>
</organism>
<name>A0AA88LRW5_CHASR</name>
<feature type="compositionally biased region" description="Polar residues" evidence="12">
    <location>
        <begin position="151"/>
        <end position="163"/>
    </location>
</feature>
<dbReference type="FunFam" id="3.30.160.60:FF:000016">
    <property type="entry name" value="zinc finger protein 37 homolog"/>
    <property type="match status" value="1"/>
</dbReference>
<comment type="similarity">
    <text evidence="2">Belongs to the krueppel C2H2-type zinc-finger protein family.</text>
</comment>
<dbReference type="SMART" id="SM00355">
    <property type="entry name" value="ZnF_C2H2"/>
    <property type="match status" value="4"/>
</dbReference>
<evidence type="ECO:0000256" key="12">
    <source>
        <dbReference type="SAM" id="MobiDB-lite"/>
    </source>
</evidence>
<feature type="domain" description="C2H2-type" evidence="13">
    <location>
        <begin position="351"/>
        <end position="378"/>
    </location>
</feature>
<evidence type="ECO:0000313" key="15">
    <source>
        <dbReference type="Proteomes" id="UP001187415"/>
    </source>
</evidence>
<evidence type="ECO:0000256" key="5">
    <source>
        <dbReference type="ARBA" id="ARBA00022771"/>
    </source>
</evidence>
<dbReference type="GO" id="GO:0000981">
    <property type="term" value="F:DNA-binding transcription factor activity, RNA polymerase II-specific"/>
    <property type="evidence" value="ECO:0007669"/>
    <property type="project" value="TreeGrafter"/>
</dbReference>
<evidence type="ECO:0000256" key="1">
    <source>
        <dbReference type="ARBA" id="ARBA00004123"/>
    </source>
</evidence>
<feature type="compositionally biased region" description="Basic and acidic residues" evidence="12">
    <location>
        <begin position="167"/>
        <end position="184"/>
    </location>
</feature>
<dbReference type="FunFam" id="3.30.160.60:FF:000770">
    <property type="entry name" value="zinc finger protein 16"/>
    <property type="match status" value="1"/>
</dbReference>
<keyword evidence="7" id="KW-0805">Transcription regulation</keyword>
<dbReference type="FunFam" id="3.30.160.60:FF:000100">
    <property type="entry name" value="Zinc finger 45-like"/>
    <property type="match status" value="1"/>
</dbReference>
<feature type="region of interest" description="Disordered" evidence="12">
    <location>
        <begin position="212"/>
        <end position="243"/>
    </location>
</feature>
<dbReference type="EMBL" id="JAUPFM010000018">
    <property type="protein sequence ID" value="KAK2822875.1"/>
    <property type="molecule type" value="Genomic_DNA"/>
</dbReference>
<dbReference type="SUPFAM" id="SSF57667">
    <property type="entry name" value="beta-beta-alpha zinc fingers"/>
    <property type="match status" value="2"/>
</dbReference>
<dbReference type="Pfam" id="PF00096">
    <property type="entry name" value="zf-C2H2"/>
    <property type="match status" value="3"/>
</dbReference>
<keyword evidence="10" id="KW-0539">Nucleus</keyword>
<feature type="compositionally biased region" description="Polar residues" evidence="12">
    <location>
        <begin position="290"/>
        <end position="307"/>
    </location>
</feature>
<feature type="region of interest" description="Disordered" evidence="12">
    <location>
        <begin position="284"/>
        <end position="314"/>
    </location>
</feature>
<evidence type="ECO:0000313" key="14">
    <source>
        <dbReference type="EMBL" id="KAK2822875.1"/>
    </source>
</evidence>
<feature type="domain" description="C2H2-type" evidence="13">
    <location>
        <begin position="407"/>
        <end position="434"/>
    </location>
</feature>
<evidence type="ECO:0000256" key="8">
    <source>
        <dbReference type="ARBA" id="ARBA00023125"/>
    </source>
</evidence>
<comment type="caution">
    <text evidence="14">The sequence shown here is derived from an EMBL/GenBank/DDBJ whole genome shotgun (WGS) entry which is preliminary data.</text>
</comment>
<evidence type="ECO:0000256" key="4">
    <source>
        <dbReference type="ARBA" id="ARBA00022737"/>
    </source>
</evidence>
<gene>
    <name evidence="14" type="ORF">Q5P01_022940</name>
</gene>
<reference evidence="14" key="1">
    <citation type="submission" date="2023-07" db="EMBL/GenBank/DDBJ databases">
        <title>Chromosome-level Genome Assembly of Striped Snakehead (Channa striata).</title>
        <authorList>
            <person name="Liu H."/>
        </authorList>
    </citation>
    <scope>NUCLEOTIDE SEQUENCE</scope>
    <source>
        <strain evidence="14">Gz</strain>
        <tissue evidence="14">Muscle</tissue>
    </source>
</reference>
<keyword evidence="5 11" id="KW-0863">Zinc-finger</keyword>
<dbReference type="PROSITE" id="PS00028">
    <property type="entry name" value="ZINC_FINGER_C2H2_1"/>
    <property type="match status" value="3"/>
</dbReference>
<dbReference type="AlphaFoldDB" id="A0AA88LRW5"/>
<comment type="subcellular location">
    <subcellularLocation>
        <location evidence="1">Nucleus</location>
    </subcellularLocation>
</comment>
<evidence type="ECO:0000256" key="7">
    <source>
        <dbReference type="ARBA" id="ARBA00023015"/>
    </source>
</evidence>
<sequence>MSSLQLLRDFVTERLNVAGEEIFEACEEEATEFVSERLTAAAEEILGVLEKTVAEFQEEIVRLRRLVDVVFNPEIKLRRAQLPQRNVCKEEEVLTDQQLCSQGRNSSVDLEDPERPQIKEELCSSPDVEELAVKQETETFMLTPVYEESDQQLLSGLSPVSESQDQEGSKHVDSDSTRNAEPELKMRCYRNTELQQQDVSKEKQVLSDQQLRNQENNHSLDQEEPEPPQIKTEEDKVCSSQEEEQLVLKQETDTFMLIPPYKESGHNKPEPNSDHQLVSHSFAESEPNTRHINTSHSTNIRDSPMSKTRTDHTSFKWDSSYPRLHAGERPYSCNTRDTPALNNHVKLHTGAKSFSCGKGLVHSCNLRVHMGTHTDKKPFPCNTCGKRFINLSKLKRHLLTHTGEKPHICSTCGRRFNDRSCMKRHMSVHTGEKPYLCKLCGKAFKRNSHLTTHMRIHQKSCVSRGMSTLKTI</sequence>
<feature type="domain" description="C2H2-type" evidence="13">
    <location>
        <begin position="435"/>
        <end position="457"/>
    </location>
</feature>
<dbReference type="InterPro" id="IPR036236">
    <property type="entry name" value="Znf_C2H2_sf"/>
</dbReference>
<dbReference type="PANTHER" id="PTHR14003">
    <property type="entry name" value="TRANSCRIPTIONAL REPRESSOR PROTEIN YY"/>
    <property type="match status" value="1"/>
</dbReference>
<evidence type="ECO:0000256" key="10">
    <source>
        <dbReference type="ARBA" id="ARBA00023242"/>
    </source>
</evidence>
<dbReference type="GO" id="GO:0031519">
    <property type="term" value="C:PcG protein complex"/>
    <property type="evidence" value="ECO:0007669"/>
    <property type="project" value="TreeGrafter"/>
</dbReference>
<dbReference type="Gene3D" id="3.30.160.60">
    <property type="entry name" value="Classic Zinc Finger"/>
    <property type="match status" value="4"/>
</dbReference>
<feature type="region of interest" description="Disordered" evidence="12">
    <location>
        <begin position="150"/>
        <end position="184"/>
    </location>
</feature>
<dbReference type="GO" id="GO:0008270">
    <property type="term" value="F:zinc ion binding"/>
    <property type="evidence" value="ECO:0007669"/>
    <property type="project" value="UniProtKB-KW"/>
</dbReference>
<dbReference type="PANTHER" id="PTHR14003:SF23">
    <property type="entry name" value="ZINC FINGER PROTEIN 143"/>
    <property type="match status" value="1"/>
</dbReference>
<dbReference type="InterPro" id="IPR013087">
    <property type="entry name" value="Znf_C2H2_type"/>
</dbReference>